<keyword evidence="1" id="KW-0812">Transmembrane</keyword>
<feature type="transmembrane region" description="Helical" evidence="1">
    <location>
        <begin position="247"/>
        <end position="268"/>
    </location>
</feature>
<dbReference type="AlphaFoldDB" id="A0A239KPH8"/>
<keyword evidence="1" id="KW-0472">Membrane</keyword>
<keyword evidence="3" id="KW-1185">Reference proteome</keyword>
<evidence type="ECO:0000256" key="1">
    <source>
        <dbReference type="SAM" id="Phobius"/>
    </source>
</evidence>
<dbReference type="Proteomes" id="UP000198304">
    <property type="component" value="Unassembled WGS sequence"/>
</dbReference>
<reference evidence="2 3" key="1">
    <citation type="submission" date="2017-06" db="EMBL/GenBank/DDBJ databases">
        <authorList>
            <person name="Kim H.J."/>
            <person name="Triplett B.A."/>
        </authorList>
    </citation>
    <scope>NUCLEOTIDE SEQUENCE [LARGE SCALE GENOMIC DNA]</scope>
    <source>
        <strain evidence="2 3">SCA</strain>
    </source>
</reference>
<proteinExistence type="predicted"/>
<dbReference type="Pfam" id="PF07751">
    <property type="entry name" value="Abi_2"/>
    <property type="match status" value="1"/>
</dbReference>
<accession>A0A239KPH8</accession>
<keyword evidence="1" id="KW-1133">Transmembrane helix</keyword>
<organism evidence="2 3">
    <name type="scientific">Anaerovirgula multivorans</name>
    <dbReference type="NCBI Taxonomy" id="312168"/>
    <lineage>
        <taxon>Bacteria</taxon>
        <taxon>Bacillati</taxon>
        <taxon>Bacillota</taxon>
        <taxon>Clostridia</taxon>
        <taxon>Peptostreptococcales</taxon>
        <taxon>Natronincolaceae</taxon>
        <taxon>Anaerovirgula</taxon>
    </lineage>
</organism>
<evidence type="ECO:0000313" key="3">
    <source>
        <dbReference type="Proteomes" id="UP000198304"/>
    </source>
</evidence>
<evidence type="ECO:0000313" key="2">
    <source>
        <dbReference type="EMBL" id="SNT19459.1"/>
    </source>
</evidence>
<sequence length="286" mass="32749">MNLKALFYPQVIFIETCIKNYVLEIILEHGKTDSFEMIYESLLTNYKSYAVGSTNYKKELNKRLNLRNKFYGTLSRDYSSNKQVVQYFYHQDRPVPIWSIFEVIDLGAFGTFVSCLNQNIKHDISKSLGLNQGFDSDGKMTETIIFLVKDLRNSIAHNDVIFDTRFKSSSPKNSLKLALTNDTGINNITFDTIVDYLILLIFIQKQVCVSKAELSKIVSTFENSINHLVPFSASLQLWFFILKSLVWIGRIVLPNSLILLSVCFYQLITICPKQCGKSNSSLSPLR</sequence>
<dbReference type="EMBL" id="FZOJ01000050">
    <property type="protein sequence ID" value="SNT19459.1"/>
    <property type="molecule type" value="Genomic_DNA"/>
</dbReference>
<protein>
    <submittedName>
        <fullName evidence="2">Abi-like protein</fullName>
    </submittedName>
</protein>
<dbReference type="InterPro" id="IPR011664">
    <property type="entry name" value="Abi_system_AbiD/AbiF-like"/>
</dbReference>
<gene>
    <name evidence="2" type="ORF">SAMN05446037_105023</name>
</gene>
<name>A0A239KPH8_9FIRM</name>